<sequence>MFPPESHCETSREAKAGKLDCPDVTGMFMTIPNSHRHSSRQERDNQALSWENMQKNHGELWLSLAVFGRVHDSHNMIFKIFDTENSSTGWFSWPQSKNRRDKDYWQQNQVNLQDVAVLLLDGQIEENVLWGTTLHVSNEDRHVWLKCTQLAH</sequence>
<dbReference type="EMBL" id="BDGG01000002">
    <property type="protein sequence ID" value="GAU93764.1"/>
    <property type="molecule type" value="Genomic_DNA"/>
</dbReference>
<reference evidence="1 2" key="1">
    <citation type="journal article" date="2016" name="Nat. Commun.">
        <title>Extremotolerant tardigrade genome and improved radiotolerance of human cultured cells by tardigrade-unique protein.</title>
        <authorList>
            <person name="Hashimoto T."/>
            <person name="Horikawa D.D."/>
            <person name="Saito Y."/>
            <person name="Kuwahara H."/>
            <person name="Kozuka-Hata H."/>
            <person name="Shin-I T."/>
            <person name="Minakuchi Y."/>
            <person name="Ohishi K."/>
            <person name="Motoyama A."/>
            <person name="Aizu T."/>
            <person name="Enomoto A."/>
            <person name="Kondo K."/>
            <person name="Tanaka S."/>
            <person name="Hara Y."/>
            <person name="Koshikawa S."/>
            <person name="Sagara H."/>
            <person name="Miura T."/>
            <person name="Yokobori S."/>
            <person name="Miyagawa K."/>
            <person name="Suzuki Y."/>
            <person name="Kubo T."/>
            <person name="Oyama M."/>
            <person name="Kohara Y."/>
            <person name="Fujiyama A."/>
            <person name="Arakawa K."/>
            <person name="Katayama T."/>
            <person name="Toyoda A."/>
            <person name="Kunieda T."/>
        </authorList>
    </citation>
    <scope>NUCLEOTIDE SEQUENCE [LARGE SCALE GENOMIC DNA]</scope>
    <source>
        <strain evidence="1 2">YOKOZUNA-1</strain>
    </source>
</reference>
<gene>
    <name evidence="1" type="primary">RvY_05652-1</name>
    <name evidence="1" type="synonym">RvY_05652.1</name>
    <name evidence="1" type="ORF">RvY_05652</name>
</gene>
<name>A0A1D1UVS3_RAMVA</name>
<dbReference type="AlphaFoldDB" id="A0A1D1UVS3"/>
<evidence type="ECO:0000313" key="1">
    <source>
        <dbReference type="EMBL" id="GAU93764.1"/>
    </source>
</evidence>
<organism evidence="1 2">
    <name type="scientific">Ramazzottius varieornatus</name>
    <name type="common">Water bear</name>
    <name type="synonym">Tardigrade</name>
    <dbReference type="NCBI Taxonomy" id="947166"/>
    <lineage>
        <taxon>Eukaryota</taxon>
        <taxon>Metazoa</taxon>
        <taxon>Ecdysozoa</taxon>
        <taxon>Tardigrada</taxon>
        <taxon>Eutardigrada</taxon>
        <taxon>Parachela</taxon>
        <taxon>Hypsibioidea</taxon>
        <taxon>Ramazzottiidae</taxon>
        <taxon>Ramazzottius</taxon>
    </lineage>
</organism>
<comment type="caution">
    <text evidence="1">The sequence shown here is derived from an EMBL/GenBank/DDBJ whole genome shotgun (WGS) entry which is preliminary data.</text>
</comment>
<dbReference type="Proteomes" id="UP000186922">
    <property type="component" value="Unassembled WGS sequence"/>
</dbReference>
<evidence type="ECO:0000313" key="2">
    <source>
        <dbReference type="Proteomes" id="UP000186922"/>
    </source>
</evidence>
<keyword evidence="2" id="KW-1185">Reference proteome</keyword>
<accession>A0A1D1UVS3</accession>
<protein>
    <submittedName>
        <fullName evidence="1">Uncharacterized protein</fullName>
    </submittedName>
</protein>
<proteinExistence type="predicted"/>